<dbReference type="PROSITE" id="PS51257">
    <property type="entry name" value="PROKAR_LIPOPROTEIN"/>
    <property type="match status" value="1"/>
</dbReference>
<keyword evidence="3" id="KW-1185">Reference proteome</keyword>
<dbReference type="Pfam" id="PF13628">
    <property type="entry name" value="DUF4142"/>
    <property type="match status" value="1"/>
</dbReference>
<name>A0A1I3A7K1_9SPHI</name>
<gene>
    <name evidence="2" type="ORF">SAMN04489864_11366</name>
</gene>
<dbReference type="PANTHER" id="PTHR38593">
    <property type="entry name" value="BLR2558 PROTEIN"/>
    <property type="match status" value="1"/>
</dbReference>
<sequence length="206" mass="22667">MKIPSLLSLVLLTAVISSCNPKPAPDSQNDLNQIAKDSIDNDLASATLKNEFVEQAAIGGMMEVESSARMIKHTENPDIQTLATIMVKDHGAANAELKSIAKKEEIFFPQSLPAEKLAKINTLDSLQEETCNRFYADLMVEEHKAAIALFSAASESESNPEIRAFAKKHLPILKAHYAHAMNTQKIIHSIKNDKGDQTIKTSKDRQ</sequence>
<dbReference type="OrthoDB" id="883203at2"/>
<evidence type="ECO:0000313" key="3">
    <source>
        <dbReference type="Proteomes" id="UP000199666"/>
    </source>
</evidence>
<dbReference type="EMBL" id="FOPP01000013">
    <property type="protein sequence ID" value="SFH46067.1"/>
    <property type="molecule type" value="Genomic_DNA"/>
</dbReference>
<dbReference type="AlphaFoldDB" id="A0A1I3A7K1"/>
<dbReference type="Proteomes" id="UP000199666">
    <property type="component" value="Unassembled WGS sequence"/>
</dbReference>
<evidence type="ECO:0000313" key="2">
    <source>
        <dbReference type="EMBL" id="SFH46067.1"/>
    </source>
</evidence>
<reference evidence="2 3" key="1">
    <citation type="submission" date="2016-10" db="EMBL/GenBank/DDBJ databases">
        <authorList>
            <person name="de Groot N.N."/>
        </authorList>
    </citation>
    <scope>NUCLEOTIDE SEQUENCE [LARGE SCALE GENOMIC DNA]</scope>
    <source>
        <strain evidence="2 3">DSM 18684</strain>
    </source>
</reference>
<dbReference type="STRING" id="414048.SAMN04489864_11366"/>
<dbReference type="InterPro" id="IPR025419">
    <property type="entry name" value="DUF4142"/>
</dbReference>
<dbReference type="PANTHER" id="PTHR38593:SF1">
    <property type="entry name" value="BLR2558 PROTEIN"/>
    <property type="match status" value="1"/>
</dbReference>
<dbReference type="Gene3D" id="1.20.1260.10">
    <property type="match status" value="1"/>
</dbReference>
<proteinExistence type="predicted"/>
<dbReference type="InterPro" id="IPR012347">
    <property type="entry name" value="Ferritin-like"/>
</dbReference>
<protein>
    <submittedName>
        <fullName evidence="2">Putative membrane protein</fullName>
    </submittedName>
</protein>
<feature type="domain" description="DUF4142" evidence="1">
    <location>
        <begin position="50"/>
        <end position="182"/>
    </location>
</feature>
<evidence type="ECO:0000259" key="1">
    <source>
        <dbReference type="Pfam" id="PF13628"/>
    </source>
</evidence>
<dbReference type="RefSeq" id="WP_090997566.1">
    <property type="nucleotide sequence ID" value="NZ_FOPP01000013.1"/>
</dbReference>
<accession>A0A1I3A7K1</accession>
<organism evidence="2 3">
    <name type="scientific">Pedobacter insulae</name>
    <dbReference type="NCBI Taxonomy" id="414048"/>
    <lineage>
        <taxon>Bacteria</taxon>
        <taxon>Pseudomonadati</taxon>
        <taxon>Bacteroidota</taxon>
        <taxon>Sphingobacteriia</taxon>
        <taxon>Sphingobacteriales</taxon>
        <taxon>Sphingobacteriaceae</taxon>
        <taxon>Pedobacter</taxon>
    </lineage>
</organism>